<proteinExistence type="predicted"/>
<dbReference type="SUPFAM" id="SSF103473">
    <property type="entry name" value="MFS general substrate transporter"/>
    <property type="match status" value="1"/>
</dbReference>
<keyword evidence="3" id="KW-1185">Reference proteome</keyword>
<sequence>MSAPQEPPSPSQVPPPPSQKLTLFDKAAYIAAPGTVVVGLLYYIGTTYTEKYYAELGVPAGDLQLSYQALVARAPGPVFLPLWCLLVGGALVLLVLGRLGHFLALPEHAVRRHRVIRWLLAVGLVMTIVGFPVFQTHLLAPLPGGPWLDFLSPLIIALGATLAFFATQLRLGERRSERVRQGGTGDALWLTGGAVLLGLLAMGLFLQVAQCATVEGRSDAQEDADGGYRQSLKVVVHSRFPLTHNAQDIEFYDWGSTKGPYRFQYSGFRLIAKSLNRFYLVSSTSHFVDRMVVVLPDDDNVWVEFRGV</sequence>
<feature type="transmembrane region" description="Helical" evidence="1">
    <location>
        <begin position="147"/>
        <end position="166"/>
    </location>
</feature>
<reference evidence="2" key="1">
    <citation type="journal article" date="2014" name="Int. J. Syst. Evol. Microbiol.">
        <title>Complete genome sequence of Corynebacterium casei LMG S-19264T (=DSM 44701T), isolated from a smear-ripened cheese.</title>
        <authorList>
            <consortium name="US DOE Joint Genome Institute (JGI-PGF)"/>
            <person name="Walter F."/>
            <person name="Albersmeier A."/>
            <person name="Kalinowski J."/>
            <person name="Ruckert C."/>
        </authorList>
    </citation>
    <scope>NUCLEOTIDE SEQUENCE</scope>
    <source>
        <strain evidence="2">JCM 4369</strain>
    </source>
</reference>
<evidence type="ECO:0000256" key="1">
    <source>
        <dbReference type="SAM" id="Phobius"/>
    </source>
</evidence>
<reference evidence="2" key="2">
    <citation type="submission" date="2020-09" db="EMBL/GenBank/DDBJ databases">
        <authorList>
            <person name="Sun Q."/>
            <person name="Ohkuma M."/>
        </authorList>
    </citation>
    <scope>NUCLEOTIDE SEQUENCE</scope>
    <source>
        <strain evidence="2">JCM 4369</strain>
    </source>
</reference>
<dbReference type="Proteomes" id="UP000618795">
    <property type="component" value="Unassembled WGS sequence"/>
</dbReference>
<feature type="transmembrane region" description="Helical" evidence="1">
    <location>
        <begin position="115"/>
        <end position="135"/>
    </location>
</feature>
<protein>
    <submittedName>
        <fullName evidence="2">Uncharacterized protein</fullName>
    </submittedName>
</protein>
<evidence type="ECO:0000313" key="2">
    <source>
        <dbReference type="EMBL" id="GGU84219.1"/>
    </source>
</evidence>
<gene>
    <name evidence="2" type="ORF">GCM10010260_16450</name>
</gene>
<dbReference type="EMBL" id="BMTD01000002">
    <property type="protein sequence ID" value="GGU84219.1"/>
    <property type="molecule type" value="Genomic_DNA"/>
</dbReference>
<organism evidence="2 3">
    <name type="scientific">Streptomyces filipinensis</name>
    <dbReference type="NCBI Taxonomy" id="66887"/>
    <lineage>
        <taxon>Bacteria</taxon>
        <taxon>Bacillati</taxon>
        <taxon>Actinomycetota</taxon>
        <taxon>Actinomycetes</taxon>
        <taxon>Kitasatosporales</taxon>
        <taxon>Streptomycetaceae</taxon>
        <taxon>Streptomyces</taxon>
    </lineage>
</organism>
<keyword evidence="1" id="KW-0472">Membrane</keyword>
<feature type="transmembrane region" description="Helical" evidence="1">
    <location>
        <begin position="80"/>
        <end position="103"/>
    </location>
</feature>
<dbReference type="AlphaFoldDB" id="A0A918M917"/>
<keyword evidence="1" id="KW-1133">Transmembrane helix</keyword>
<feature type="transmembrane region" description="Helical" evidence="1">
    <location>
        <begin position="187"/>
        <end position="209"/>
    </location>
</feature>
<keyword evidence="1" id="KW-0812">Transmembrane</keyword>
<dbReference type="RefSeq" id="WP_191871956.1">
    <property type="nucleotide sequence ID" value="NZ_BMTD01000002.1"/>
</dbReference>
<evidence type="ECO:0000313" key="3">
    <source>
        <dbReference type="Proteomes" id="UP000618795"/>
    </source>
</evidence>
<feature type="transmembrane region" description="Helical" evidence="1">
    <location>
        <begin position="27"/>
        <end position="45"/>
    </location>
</feature>
<comment type="caution">
    <text evidence="2">The sequence shown here is derived from an EMBL/GenBank/DDBJ whole genome shotgun (WGS) entry which is preliminary data.</text>
</comment>
<dbReference type="InterPro" id="IPR036259">
    <property type="entry name" value="MFS_trans_sf"/>
</dbReference>
<accession>A0A918M917</accession>
<name>A0A918M917_9ACTN</name>